<evidence type="ECO:0000256" key="4">
    <source>
        <dbReference type="ARBA" id="ARBA00022553"/>
    </source>
</evidence>
<keyword evidence="3" id="KW-0813">Transport</keyword>
<dbReference type="PANTHER" id="PTHR31806:SF1">
    <property type="entry name" value="PURINE-CYTOSINE PERMEASE FCY2-RELATED"/>
    <property type="match status" value="1"/>
</dbReference>
<reference evidence="9" key="1">
    <citation type="submission" date="2021-02" db="EMBL/GenBank/DDBJ databases">
        <authorList>
            <person name="Nowell W R."/>
        </authorList>
    </citation>
    <scope>NUCLEOTIDE SEQUENCE</scope>
</reference>
<dbReference type="Proteomes" id="UP000681722">
    <property type="component" value="Unassembled WGS sequence"/>
</dbReference>
<dbReference type="Gene3D" id="1.10.4160.10">
    <property type="entry name" value="Hydantoin permease"/>
    <property type="match status" value="1"/>
</dbReference>
<keyword evidence="4" id="KW-0597">Phosphoprotein</keyword>
<keyword evidence="7 8" id="KW-0472">Membrane</keyword>
<accession>A0A8S2TCH3</accession>
<dbReference type="GO" id="GO:0022857">
    <property type="term" value="F:transmembrane transporter activity"/>
    <property type="evidence" value="ECO:0007669"/>
    <property type="project" value="InterPro"/>
</dbReference>
<dbReference type="FunFam" id="1.10.4160.10:FF:000002">
    <property type="entry name" value="Purine-cytosine permease fcyB"/>
    <property type="match status" value="1"/>
</dbReference>
<dbReference type="InterPro" id="IPR001248">
    <property type="entry name" value="Pur-cyt_permease"/>
</dbReference>
<evidence type="ECO:0000256" key="2">
    <source>
        <dbReference type="ARBA" id="ARBA00008974"/>
    </source>
</evidence>
<evidence type="ECO:0000256" key="5">
    <source>
        <dbReference type="ARBA" id="ARBA00022692"/>
    </source>
</evidence>
<gene>
    <name evidence="9" type="ORF">SRO942_LOCUS32908</name>
</gene>
<evidence type="ECO:0000256" key="7">
    <source>
        <dbReference type="ARBA" id="ARBA00023136"/>
    </source>
</evidence>
<keyword evidence="6 8" id="KW-1133">Transmembrane helix</keyword>
<feature type="transmembrane region" description="Helical" evidence="8">
    <location>
        <begin position="455"/>
        <end position="473"/>
    </location>
</feature>
<dbReference type="GO" id="GO:0015851">
    <property type="term" value="P:nucleobase transport"/>
    <property type="evidence" value="ECO:0007669"/>
    <property type="project" value="UniProtKB-ARBA"/>
</dbReference>
<keyword evidence="5 8" id="KW-0812">Transmembrane</keyword>
<feature type="transmembrane region" description="Helical" evidence="8">
    <location>
        <begin position="378"/>
        <end position="395"/>
    </location>
</feature>
<evidence type="ECO:0000256" key="8">
    <source>
        <dbReference type="SAM" id="Phobius"/>
    </source>
</evidence>
<evidence type="ECO:0000256" key="3">
    <source>
        <dbReference type="ARBA" id="ARBA00022448"/>
    </source>
</evidence>
<feature type="transmembrane region" description="Helical" evidence="8">
    <location>
        <begin position="570"/>
        <end position="589"/>
    </location>
</feature>
<dbReference type="InterPro" id="IPR026030">
    <property type="entry name" value="Pur-cyt_permease_Fcy2/21/22"/>
</dbReference>
<feature type="transmembrane region" description="Helical" evidence="8">
    <location>
        <begin position="242"/>
        <end position="265"/>
    </location>
</feature>
<feature type="transmembrane region" description="Helical" evidence="8">
    <location>
        <begin position="347"/>
        <end position="372"/>
    </location>
</feature>
<evidence type="ECO:0000256" key="6">
    <source>
        <dbReference type="ARBA" id="ARBA00022989"/>
    </source>
</evidence>
<feature type="non-terminal residue" evidence="9">
    <location>
        <position position="1"/>
    </location>
</feature>
<dbReference type="GO" id="GO:0005886">
    <property type="term" value="C:plasma membrane"/>
    <property type="evidence" value="ECO:0007669"/>
    <property type="project" value="TreeGrafter"/>
</dbReference>
<comment type="subcellular location">
    <subcellularLocation>
        <location evidence="1">Membrane</location>
        <topology evidence="1">Multi-pass membrane protein</topology>
    </subcellularLocation>
</comment>
<feature type="transmembrane region" description="Helical" evidence="8">
    <location>
        <begin position="277"/>
        <end position="297"/>
    </location>
</feature>
<evidence type="ECO:0000256" key="1">
    <source>
        <dbReference type="ARBA" id="ARBA00004141"/>
    </source>
</evidence>
<evidence type="ECO:0000313" key="9">
    <source>
        <dbReference type="EMBL" id="CAF4272534.1"/>
    </source>
</evidence>
<dbReference type="OrthoDB" id="2116389at2759"/>
<feature type="transmembrane region" description="Helical" evidence="8">
    <location>
        <begin position="416"/>
        <end position="435"/>
    </location>
</feature>
<sequence length="624" mass="68836">MGKFWIKHGNKIKYFKSIYVLTDGTCGSACSLFLSKLKFASNFKMIYGIGGGYDDNDSDLFESSSYAGGGAFKWNDIVNFHHQINVDVSSINYLPTSAQLNLNVYEIYIEALNSEYPREFLKQPVDRRLTVSDYFNIQHCLETIIHDDMQSNRYLNNEDVHQYQQVDGTEEEETEREVGFDEEEEMDIDDEIIYQQPIVDELPSIARNRKLTRKLDSLGVEARGIARITSEERTDSKLINTATIWIAANTVISCFAIGTLGPAVFNLGLYDSFATVTFFNLLGVLPVAAMACAGPASGLRTMVFSRFSWGYYGASLTASLNCIAAIGWCAVNCITGGQILRVVSNDTLPIAVGVVIIVICTLVLSFAGYKWIHIYERYSWIPVFIAFCIMAGVGAKNFTDSGEAAMKSGRIEAANVLSFGGTIFGFAVGWTSLAADYNAYFPEDTSSTKVFTLTYLGNIIPLMLIEFLGAAVYTGTYTNSAWASAYNSNSIGGLLGASLSSVHGFGKFLLILFALSIVANNIPNMYSLSLSAQVIAPVFSRIPRFIYTIVGTAIYIPIAIVGADKFNESLVTFMDVLSYWLAIFIAVVFEEHILFKRCSFKNYDFSVWNNRKALPISFAAIGAG</sequence>
<comment type="caution">
    <text evidence="9">The sequence shown here is derived from an EMBL/GenBank/DDBJ whole genome shotgun (WGS) entry which is preliminary data.</text>
</comment>
<comment type="similarity">
    <text evidence="2">Belongs to the purine-cytosine permease (2.A.39) family.</text>
</comment>
<feature type="transmembrane region" description="Helical" evidence="8">
    <location>
        <begin position="309"/>
        <end position="335"/>
    </location>
</feature>
<feature type="transmembrane region" description="Helical" evidence="8">
    <location>
        <begin position="494"/>
        <end position="519"/>
    </location>
</feature>
<evidence type="ECO:0000313" key="10">
    <source>
        <dbReference type="Proteomes" id="UP000681722"/>
    </source>
</evidence>
<organism evidence="9 10">
    <name type="scientific">Didymodactylos carnosus</name>
    <dbReference type="NCBI Taxonomy" id="1234261"/>
    <lineage>
        <taxon>Eukaryota</taxon>
        <taxon>Metazoa</taxon>
        <taxon>Spiralia</taxon>
        <taxon>Gnathifera</taxon>
        <taxon>Rotifera</taxon>
        <taxon>Eurotatoria</taxon>
        <taxon>Bdelloidea</taxon>
        <taxon>Philodinida</taxon>
        <taxon>Philodinidae</taxon>
        <taxon>Didymodactylos</taxon>
    </lineage>
</organism>
<dbReference type="PANTHER" id="PTHR31806">
    <property type="entry name" value="PURINE-CYTOSINE PERMEASE FCY2-RELATED"/>
    <property type="match status" value="1"/>
</dbReference>
<name>A0A8S2TCH3_9BILA</name>
<feature type="transmembrane region" description="Helical" evidence="8">
    <location>
        <begin position="545"/>
        <end position="563"/>
    </location>
</feature>
<dbReference type="AlphaFoldDB" id="A0A8S2TCH3"/>
<dbReference type="EMBL" id="CAJOBC010080411">
    <property type="protein sequence ID" value="CAF4272534.1"/>
    <property type="molecule type" value="Genomic_DNA"/>
</dbReference>
<dbReference type="Pfam" id="PF02133">
    <property type="entry name" value="Transp_cyt_pur"/>
    <property type="match status" value="1"/>
</dbReference>
<protein>
    <submittedName>
        <fullName evidence="9">Uncharacterized protein</fullName>
    </submittedName>
</protein>
<proteinExistence type="inferred from homology"/>